<dbReference type="InterPro" id="IPR006450">
    <property type="entry name" value="Phage_HK97_gp6-like"/>
</dbReference>
<evidence type="ECO:0008006" key="3">
    <source>
        <dbReference type="Google" id="ProtNLM"/>
    </source>
</evidence>
<dbReference type="RefSeq" id="WP_096433882.1">
    <property type="nucleotide sequence ID" value="NZ_NTJD01000007.1"/>
</dbReference>
<proteinExistence type="predicted"/>
<name>A0A2A4CJN1_9RHOB</name>
<evidence type="ECO:0000313" key="2">
    <source>
        <dbReference type="Proteomes" id="UP000243507"/>
    </source>
</evidence>
<dbReference type="OrthoDB" id="7307102at2"/>
<dbReference type="AlphaFoldDB" id="A0A2A4CJN1"/>
<dbReference type="Proteomes" id="UP000243507">
    <property type="component" value="Unassembled WGS sequence"/>
</dbReference>
<protein>
    <recommendedName>
        <fullName evidence="3">Phage gp6-like head-tail connector protein</fullName>
    </recommendedName>
</protein>
<sequence>MPVVSVAELKAQLNLDHDLDDALLASKIAAAEHYCQSFIGPWNSASIDSALFNQAVLMLAAYWYETREAAQVGGNPYAVPFGVHDMLQPLRQWVV</sequence>
<dbReference type="Gene3D" id="1.10.3230.30">
    <property type="entry name" value="Phage gp6-like head-tail connector protein"/>
    <property type="match status" value="1"/>
</dbReference>
<gene>
    <name evidence="1" type="ORF">CLN94_10435</name>
</gene>
<dbReference type="CDD" id="cd08054">
    <property type="entry name" value="gp6"/>
    <property type="match status" value="1"/>
</dbReference>
<dbReference type="InterPro" id="IPR021146">
    <property type="entry name" value="Phage_gp6-like_head-tail"/>
</dbReference>
<comment type="caution">
    <text evidence="1">The sequence shown here is derived from an EMBL/GenBank/DDBJ whole genome shotgun (WGS) entry which is preliminary data.</text>
</comment>
<dbReference type="Pfam" id="PF05135">
    <property type="entry name" value="Phage_connect_1"/>
    <property type="match status" value="1"/>
</dbReference>
<keyword evidence="2" id="KW-1185">Reference proteome</keyword>
<organism evidence="1 2">
    <name type="scientific">Pseudothioclava arenosa</name>
    <dbReference type="NCBI Taxonomy" id="1795308"/>
    <lineage>
        <taxon>Bacteria</taxon>
        <taxon>Pseudomonadati</taxon>
        <taxon>Pseudomonadota</taxon>
        <taxon>Alphaproteobacteria</taxon>
        <taxon>Rhodobacterales</taxon>
        <taxon>Paracoccaceae</taxon>
        <taxon>Pseudothioclava</taxon>
    </lineage>
</organism>
<reference evidence="1 2" key="1">
    <citation type="submission" date="2017-09" db="EMBL/GenBank/DDBJ databases">
        <title>A multilocus sequence analysis scheme for characterization of bacteria in the genus Thioclava.</title>
        <authorList>
            <person name="Liu Y."/>
            <person name="Shao Z."/>
        </authorList>
    </citation>
    <scope>NUCLEOTIDE SEQUENCE [LARGE SCALE GENOMIC DNA]</scope>
    <source>
        <strain evidence="1 2">CAU 1312</strain>
    </source>
</reference>
<dbReference type="EMBL" id="NTJD01000007">
    <property type="protein sequence ID" value="PCD76233.1"/>
    <property type="molecule type" value="Genomic_DNA"/>
</dbReference>
<dbReference type="NCBIfam" id="TIGR01560">
    <property type="entry name" value="put_DNA_pack"/>
    <property type="match status" value="1"/>
</dbReference>
<accession>A0A2A4CJN1</accession>
<evidence type="ECO:0000313" key="1">
    <source>
        <dbReference type="EMBL" id="PCD76233.1"/>
    </source>
</evidence>